<evidence type="ECO:0000256" key="2">
    <source>
        <dbReference type="ARBA" id="ARBA00022448"/>
    </source>
</evidence>
<evidence type="ECO:0000256" key="12">
    <source>
        <dbReference type="SAM" id="MobiDB-lite"/>
    </source>
</evidence>
<dbReference type="PANTHER" id="PTHR11767">
    <property type="entry name" value="INWARD RECTIFIER POTASSIUM CHANNEL"/>
    <property type="match status" value="1"/>
</dbReference>
<dbReference type="GO" id="GO:0034765">
    <property type="term" value="P:regulation of monoatomic ion transmembrane transport"/>
    <property type="evidence" value="ECO:0007669"/>
    <property type="project" value="TreeGrafter"/>
</dbReference>
<evidence type="ECO:0000256" key="9">
    <source>
        <dbReference type="ARBA" id="ARBA00023136"/>
    </source>
</evidence>
<comment type="similarity">
    <text evidence="11">Belongs to the inward rectifier-type potassium channel (TC 1.A.2.1) family.</text>
</comment>
<evidence type="ECO:0000256" key="10">
    <source>
        <dbReference type="ARBA" id="ARBA00023303"/>
    </source>
</evidence>
<evidence type="ECO:0000256" key="7">
    <source>
        <dbReference type="ARBA" id="ARBA00022989"/>
    </source>
</evidence>
<feature type="compositionally biased region" description="Low complexity" evidence="12">
    <location>
        <begin position="529"/>
        <end position="555"/>
    </location>
</feature>
<dbReference type="Gene3D" id="1.10.287.70">
    <property type="match status" value="1"/>
</dbReference>
<keyword evidence="3 11" id="KW-0633">Potassium transport</keyword>
<dbReference type="SUPFAM" id="SSF81324">
    <property type="entry name" value="Voltage-gated potassium channels"/>
    <property type="match status" value="1"/>
</dbReference>
<dbReference type="Gene3D" id="2.60.40.1400">
    <property type="entry name" value="G protein-activated inward rectifier potassium channel 1"/>
    <property type="match status" value="1"/>
</dbReference>
<sequence>MNVINNYENERRGSRSRALERSLSYSEAIGNGSGRSSIEIPRIVNTEVYTNEEIKKHYRISQTYVEGREIAFPFVNIDDNNAYPGGKIELGYTEYSSEDEQTDDGLVMTIDVETESPKISEKRNISDASTQPLVGSVVSTDIYDTIESADSIYNETDARAPSAHGYSTPYTKRRKKGKRSRRQHGRPIRSRRVVYKTGEENVPVRSNVPAKSLKYMRDIVNTVINSKWRCILLMMICTYFIFWFIFAGIWYAVASSYQDDIGDGKEHCVTGTSSFAGFLMMSVETQMTIGYGVRYPNEECPEAIIVMVLEIVAGTALSGGLSSLLFTKLVRPNKHVSSVGFSKKATVCLRDGELCLQFRVWDLLNLHLIGGTITAYMLKPIRTLEGETVQNYIHQLELKEARAFLLWPITVVHVIDAQSPLYDFTAQDMMDYRFEIVVCLTGSSKNMGTMTQSRTSYLSKEIIWGYRFKNVLKYSKKEEAYVIDLENLNTVEQVETPLCSASRLKEFEENIKSSQQLLSTPTFTSLSPTNLSLSQEDSSNLSPVPESLPSSPSFSRTGTQRSFGWHFRKYRPENYMQDHGVHIITSAKAVEL</sequence>
<dbReference type="SUPFAM" id="SSF81296">
    <property type="entry name" value="E set domains"/>
    <property type="match status" value="1"/>
</dbReference>
<evidence type="ECO:0000256" key="8">
    <source>
        <dbReference type="ARBA" id="ARBA00023065"/>
    </source>
</evidence>
<evidence type="ECO:0000256" key="6">
    <source>
        <dbReference type="ARBA" id="ARBA00022958"/>
    </source>
</evidence>
<evidence type="ECO:0000259" key="14">
    <source>
        <dbReference type="Pfam" id="PF01007"/>
    </source>
</evidence>
<feature type="domain" description="Inward rectifier potassium channel C-terminal" evidence="15">
    <location>
        <begin position="340"/>
        <end position="507"/>
    </location>
</feature>
<proteinExistence type="inferred from homology"/>
<dbReference type="RefSeq" id="XP_026498136.2">
    <property type="nucleotide sequence ID" value="XM_026642351.2"/>
</dbReference>
<evidence type="ECO:0000256" key="1">
    <source>
        <dbReference type="ARBA" id="ARBA00004141"/>
    </source>
</evidence>
<name>A0A8B8IQS8_VANTA</name>
<keyword evidence="4 11" id="KW-0812">Transmembrane</keyword>
<feature type="compositionally biased region" description="Basic residues" evidence="12">
    <location>
        <begin position="171"/>
        <end position="190"/>
    </location>
</feature>
<dbReference type="GO" id="GO:0005242">
    <property type="term" value="F:inward rectifier potassium channel activity"/>
    <property type="evidence" value="ECO:0007669"/>
    <property type="project" value="InterPro"/>
</dbReference>
<reference evidence="17" key="1">
    <citation type="submission" date="2025-08" db="UniProtKB">
        <authorList>
            <consortium name="RefSeq"/>
        </authorList>
    </citation>
    <scope>IDENTIFICATION</scope>
    <source>
        <tissue evidence="17">Whole body</tissue>
    </source>
</reference>
<keyword evidence="16" id="KW-1185">Reference proteome</keyword>
<dbReference type="PANTHER" id="PTHR11767:SF115">
    <property type="entry name" value="INWARDLY RECTIFYING POTASSIUM CHANNEL 3, ISOFORM D"/>
    <property type="match status" value="1"/>
</dbReference>
<feature type="domain" description="Potassium channel inwardly rectifying transmembrane" evidence="14">
    <location>
        <begin position="194"/>
        <end position="332"/>
    </location>
</feature>
<keyword evidence="2 11" id="KW-0813">Transport</keyword>
<feature type="region of interest" description="Disordered" evidence="12">
    <location>
        <begin position="157"/>
        <end position="190"/>
    </location>
</feature>
<keyword evidence="5 11" id="KW-0851">Voltage-gated channel</keyword>
<evidence type="ECO:0000313" key="17">
    <source>
        <dbReference type="RefSeq" id="XP_026498136.2"/>
    </source>
</evidence>
<dbReference type="OrthoDB" id="273257at2759"/>
<evidence type="ECO:0000259" key="15">
    <source>
        <dbReference type="Pfam" id="PF17655"/>
    </source>
</evidence>
<dbReference type="GO" id="GO:0034702">
    <property type="term" value="C:monoatomic ion channel complex"/>
    <property type="evidence" value="ECO:0007669"/>
    <property type="project" value="UniProtKB-KW"/>
</dbReference>
<comment type="subcellular location">
    <subcellularLocation>
        <location evidence="1 11">Membrane</location>
        <topology evidence="1 11">Multi-pass membrane protein</topology>
    </subcellularLocation>
</comment>
<dbReference type="Proteomes" id="UP001652626">
    <property type="component" value="Chromosome 23"/>
</dbReference>
<dbReference type="GO" id="GO:1990573">
    <property type="term" value="P:potassium ion import across plasma membrane"/>
    <property type="evidence" value="ECO:0007669"/>
    <property type="project" value="TreeGrafter"/>
</dbReference>
<evidence type="ECO:0000313" key="16">
    <source>
        <dbReference type="Proteomes" id="UP001652626"/>
    </source>
</evidence>
<keyword evidence="8 11" id="KW-0406">Ion transport</keyword>
<keyword evidence="6 11" id="KW-0630">Potassium</keyword>
<dbReference type="InterPro" id="IPR013518">
    <property type="entry name" value="K_chnl_inward-rec_Kir_cyto"/>
</dbReference>
<dbReference type="PRINTS" id="PR01320">
    <property type="entry name" value="KIRCHANNEL"/>
</dbReference>
<dbReference type="Pfam" id="PF17655">
    <property type="entry name" value="IRK_C"/>
    <property type="match status" value="1"/>
</dbReference>
<feature type="transmembrane region" description="Helical" evidence="13">
    <location>
        <begin position="303"/>
        <end position="326"/>
    </location>
</feature>
<dbReference type="InterPro" id="IPR016449">
    <property type="entry name" value="K_chnl_inward-rec_Kir"/>
</dbReference>
<gene>
    <name evidence="17" type="primary">LOC113402167</name>
</gene>
<organism evidence="16 17">
    <name type="scientific">Vanessa tameamea</name>
    <name type="common">Kamehameha butterfly</name>
    <dbReference type="NCBI Taxonomy" id="334116"/>
    <lineage>
        <taxon>Eukaryota</taxon>
        <taxon>Metazoa</taxon>
        <taxon>Ecdysozoa</taxon>
        <taxon>Arthropoda</taxon>
        <taxon>Hexapoda</taxon>
        <taxon>Insecta</taxon>
        <taxon>Pterygota</taxon>
        <taxon>Neoptera</taxon>
        <taxon>Endopterygota</taxon>
        <taxon>Lepidoptera</taxon>
        <taxon>Glossata</taxon>
        <taxon>Ditrysia</taxon>
        <taxon>Papilionoidea</taxon>
        <taxon>Nymphalidae</taxon>
        <taxon>Nymphalinae</taxon>
        <taxon>Vanessa</taxon>
    </lineage>
</organism>
<feature type="region of interest" description="Disordered" evidence="12">
    <location>
        <begin position="529"/>
        <end position="559"/>
    </location>
</feature>
<evidence type="ECO:0000256" key="4">
    <source>
        <dbReference type="ARBA" id="ARBA00022692"/>
    </source>
</evidence>
<evidence type="ECO:0000256" key="5">
    <source>
        <dbReference type="ARBA" id="ARBA00022882"/>
    </source>
</evidence>
<accession>A0A8B8IQS8</accession>
<protein>
    <submittedName>
        <fullName evidence="17">ATP-sensitive inward rectifier potassium channel 10-like</fullName>
    </submittedName>
</protein>
<dbReference type="GeneID" id="113402167"/>
<dbReference type="InterPro" id="IPR040445">
    <property type="entry name" value="Kir_TM"/>
</dbReference>
<keyword evidence="10 11" id="KW-0407">Ion channel</keyword>
<keyword evidence="7 13" id="KW-1133">Transmembrane helix</keyword>
<dbReference type="InterPro" id="IPR041647">
    <property type="entry name" value="IRK_C"/>
</dbReference>
<dbReference type="InterPro" id="IPR014756">
    <property type="entry name" value="Ig_E-set"/>
</dbReference>
<dbReference type="OMA" id="NSKWRFI"/>
<feature type="transmembrane region" description="Helical" evidence="13">
    <location>
        <begin position="231"/>
        <end position="253"/>
    </location>
</feature>
<evidence type="ECO:0000256" key="3">
    <source>
        <dbReference type="ARBA" id="ARBA00022538"/>
    </source>
</evidence>
<evidence type="ECO:0000256" key="13">
    <source>
        <dbReference type="SAM" id="Phobius"/>
    </source>
</evidence>
<dbReference type="AlphaFoldDB" id="A0A8B8IQS8"/>
<keyword evidence="9 13" id="KW-0472">Membrane</keyword>
<dbReference type="GO" id="GO:0005886">
    <property type="term" value="C:plasma membrane"/>
    <property type="evidence" value="ECO:0007669"/>
    <property type="project" value="TreeGrafter"/>
</dbReference>
<evidence type="ECO:0000256" key="11">
    <source>
        <dbReference type="RuleBase" id="RU003822"/>
    </source>
</evidence>
<dbReference type="Pfam" id="PF01007">
    <property type="entry name" value="IRK"/>
    <property type="match status" value="1"/>
</dbReference>